<protein>
    <submittedName>
        <fullName evidence="2">Uncharacterized protein</fullName>
    </submittedName>
</protein>
<evidence type="ECO:0000313" key="3">
    <source>
        <dbReference type="Proteomes" id="UP001516400"/>
    </source>
</evidence>
<feature type="region of interest" description="Disordered" evidence="1">
    <location>
        <begin position="1701"/>
        <end position="1740"/>
    </location>
</feature>
<feature type="region of interest" description="Disordered" evidence="1">
    <location>
        <begin position="2157"/>
        <end position="2196"/>
    </location>
</feature>
<sequence>MKNVEKTENAIFSTNTTEIKTTQKTIRKEIRTTSQKVFTETYQKKSVTDCLPTHNHQLIKDQNIPIKSSKNTEKLKQHFIKKEISKEKKIPSLDRKIDLSPNLYKDKARDIHNEESFKLLLKQTEDFLKNQVYSVDKNTNPKETISVISPSSKDEQTMKDKISQTSIEKTFVRNIPLKKYQDCHEQKNEQNDFHKEAEKLDPKTLISPKMGESKTIITKVKNVLSPHRPRKAESPLSSQQPLKSNDLEEEAINRFLRSQNEEFLSKHKYHIHKEEVDFNKSPLSTKLLTREKTIVPQSIVKKDVEVQENETSKEHPMKEGKQKKSTFSKIKSLMSGTKTTDKDNALLKKQTQEFLSNLREYDANQKETHKKFRIIWLSDQKLNVEEIRSPKHITSASRPIDKEYDHKMFLLRKQQTESFLKDHQDYHIQQMKEHSDFLKRTGKHDHEIWLASTLPASDVKKGKNILSKVKNLLTTQQPGKEKGLPIAMSYPYLKDETEEFLRKHQYLIHKEEIDFKSHNIEIKSKAPNEMVLSKTMSPEQMVSPKSKSKNISLSGDDKKERSIISRIKSSITGTIDQDLMKKQNDQLRNQTKEFLDDIKKYDHMERDAWTKYKVLWLNDQTKNIKGNIAEKSVAKKHDHKMFLLVLQQTNSFLEDHKDYHNKQRSGYNDFLHKAGKPERDIWISSKMKEKQKIITKVKNLLSPQQRLKQNDPEQEERHRFLKSQTEEFLRKHQYLIHKEEVDFKKLPLSTKSVINEETVIPQTITKEEVVPHKREISKELPIKEGKQKKSTFSKIKSLMSGTRNTDSFNKDNELLRKHTQEFLNHLRQYDENEKEACKKFRVTWLNDQKSNEKEIRSSKPITSAPTSIDKEYDHKMFLLLKQQTESFLKDHQDYHIQQTKEHNEFLKKSGKNIMKKVRNLLTTQQPIKEKNVSEIKSSPYLKDETEEFLRKHQYLIHKEEIVFKTPNIAIETKASEEMVFSKTMSPEQTVNHQSKTKIIPSSRDDKNKKGIFSKIKSSFSGTTDSDSMKIQNEQLRKQTKEFLDETRKYDDVEREAWSKYNVIWLKDQTKYIEGNMKNKSTNITEKPVVEEHDNKMFLLVLQKTNSFLEDHKDYHNKQRTEYNDFLQKAGIPERDIWISTKMKEKKNIITKVKNLLSPQQRLKPKDSEEDKVQQFLKDQSEEFLRKHRYLIHKEEVDFKKLPLSTKSVINEETVVSQTITRQEVVPQKKEISKEHPIKEGKQKKSTFSKIKSLMSGTRTTDSSDKDNELLRKHTQEFLNHLRQYDENEKEACKKFRVTWLNDQKSNEKEIRSSKPITSAPTSIDKEYDHKMFLLLKQQTESFLKDHQDYHIQQTKEHNEFLKKSGKHYQEIWLSSAPPSSNMKKGKNIMKKVRNLLTTQQPIKEKNVSEIKSSPYLKDETEEFLRKHQYLIHKEEIVFKTPNIAIETKASEEIVFSKTMSPEQTVNHQSKTKIIPSSRDDKNKKGIFSKIKSSFSGTTDSDSMKIQNEQLRKQTKEFLDETRKYDDVEREAWSKYNVIWLKDQTKYIEGNMKNKSTNITEKPVVEEHDNKMFLLVLQKTNSFLEDHKDYHNKQRTEYNDFLQKAGIPERDIWISTKMKEKKNIITKVKNLLSPQQRLKPKDSEEDKVQQFLKDQSEEFLRKHRYLIHKEEVDFKKLPLSTKSVINEETVVSQTITRQEVVPQKKEISKEHPIKEGKQKKSTFSKIKSLMSGTRTTDSSDKDNELLRKHTQEFLNHLRQYDENEKEACKKFRVTWLNDQKSNEKEIRSSKPITSAPTSIDKEYDHKMFLLLKQQTESFLKDHQDYHIQQTKEHNEFLKKSERKEYHEKVRNLLTTQQPIKEKNVSEIKSSPYLKDETEEFLRKHQYLIHKEEIVFKTPNIAIETKASEEIVFSKTMSPEQTVNHQSKTKIIPSSRDDKNKKGIFSKIKSSFSGTTDSDSMKIQNEQLRKQTKEFLDETRKYDDVEREAWSKYNVIWLKDQTKYIEGNMKNKSTNITEKPVVEEHDNKMFLLVLQKTNSFLEDHKDYHNKQRTEYNDFLQKAGIPERDIWISTKMKEKKNIITKVKNLLSPQQRLKPKDSEEDKVQQFLKDQSEEFLRKHRYLIHKEEVDFKKLPLSTKSVINEETVVSQTITRQEVVPQKKEISKEHPIKEGKQKKSTFSKIKSLMSGTRTTDSSDKDNELLRKHTQEFLNHLRQYDENEKEACKKFRVTWLNDQKSNEKEIRSSKPITSAPTSIDKEYDHKMFLLLKQQTESFLKDHQDYHIQQTKEHNEFLKKSSKHYQEIWLSSAPPSSNMKKGKNIMKKSEIY</sequence>
<feature type="compositionally biased region" description="Basic and acidic residues" evidence="1">
    <location>
        <begin position="2157"/>
        <end position="2173"/>
    </location>
</feature>
<accession>A0ABD2MQ23</accession>
<feature type="region of interest" description="Disordered" evidence="1">
    <location>
        <begin position="223"/>
        <end position="245"/>
    </location>
</feature>
<feature type="region of interest" description="Disordered" evidence="1">
    <location>
        <begin position="982"/>
        <end position="1003"/>
    </location>
</feature>
<feature type="compositionally biased region" description="Polar residues" evidence="1">
    <location>
        <begin position="1459"/>
        <end position="1468"/>
    </location>
</feature>
<keyword evidence="3" id="KW-1185">Reference proteome</keyword>
<feature type="region of interest" description="Disordered" evidence="1">
    <location>
        <begin position="1915"/>
        <end position="1934"/>
    </location>
</feature>
<feature type="compositionally biased region" description="Polar residues" evidence="1">
    <location>
        <begin position="982"/>
        <end position="993"/>
    </location>
</feature>
<gene>
    <name evidence="2" type="ORF">HHI36_007621</name>
</gene>
<feature type="region of interest" description="Disordered" evidence="1">
    <location>
        <begin position="534"/>
        <end position="555"/>
    </location>
</feature>
<feature type="compositionally biased region" description="Polar residues" evidence="1">
    <location>
        <begin position="1722"/>
        <end position="1735"/>
    </location>
</feature>
<comment type="caution">
    <text evidence="2">The sequence shown here is derived from an EMBL/GenBank/DDBJ whole genome shotgun (WGS) entry which is preliminary data.</text>
</comment>
<reference evidence="2 3" key="1">
    <citation type="journal article" date="2021" name="BMC Biol.">
        <title>Horizontally acquired antibacterial genes associated with adaptive radiation of ladybird beetles.</title>
        <authorList>
            <person name="Li H.S."/>
            <person name="Tang X.F."/>
            <person name="Huang Y.H."/>
            <person name="Xu Z.Y."/>
            <person name="Chen M.L."/>
            <person name="Du X.Y."/>
            <person name="Qiu B.Y."/>
            <person name="Chen P.T."/>
            <person name="Zhang W."/>
            <person name="Slipinski A."/>
            <person name="Escalona H.E."/>
            <person name="Waterhouse R.M."/>
            <person name="Zwick A."/>
            <person name="Pang H."/>
        </authorList>
    </citation>
    <scope>NUCLEOTIDE SEQUENCE [LARGE SCALE GENOMIC DNA]</scope>
    <source>
        <strain evidence="2">SYSU2018</strain>
    </source>
</reference>
<dbReference type="Proteomes" id="UP001516400">
    <property type="component" value="Unassembled WGS sequence"/>
</dbReference>
<organism evidence="2 3">
    <name type="scientific">Cryptolaemus montrouzieri</name>
    <dbReference type="NCBI Taxonomy" id="559131"/>
    <lineage>
        <taxon>Eukaryota</taxon>
        <taxon>Metazoa</taxon>
        <taxon>Ecdysozoa</taxon>
        <taxon>Arthropoda</taxon>
        <taxon>Hexapoda</taxon>
        <taxon>Insecta</taxon>
        <taxon>Pterygota</taxon>
        <taxon>Neoptera</taxon>
        <taxon>Endopterygota</taxon>
        <taxon>Coleoptera</taxon>
        <taxon>Polyphaga</taxon>
        <taxon>Cucujiformia</taxon>
        <taxon>Coccinelloidea</taxon>
        <taxon>Coccinellidae</taxon>
        <taxon>Scymninae</taxon>
        <taxon>Scymnini</taxon>
        <taxon>Cryptolaemus</taxon>
    </lineage>
</organism>
<feature type="compositionally biased region" description="Polar residues" evidence="1">
    <location>
        <begin position="534"/>
        <end position="553"/>
    </location>
</feature>
<name>A0ABD2MQ23_9CUCU</name>
<feature type="compositionally biased region" description="Basic and acidic residues" evidence="1">
    <location>
        <begin position="1226"/>
        <end position="1242"/>
    </location>
</feature>
<evidence type="ECO:0000313" key="2">
    <source>
        <dbReference type="EMBL" id="KAL3268509.1"/>
    </source>
</evidence>
<dbReference type="EMBL" id="JABFTP020000021">
    <property type="protein sequence ID" value="KAL3268509.1"/>
    <property type="molecule type" value="Genomic_DNA"/>
</dbReference>
<feature type="compositionally biased region" description="Basic and acidic residues" evidence="1">
    <location>
        <begin position="306"/>
        <end position="322"/>
    </location>
</feature>
<feature type="compositionally biased region" description="Polar residues" evidence="1">
    <location>
        <begin position="1915"/>
        <end position="1924"/>
    </location>
</feature>
<feature type="region of interest" description="Disordered" evidence="1">
    <location>
        <begin position="306"/>
        <end position="342"/>
    </location>
</feature>
<feature type="region of interest" description="Disordered" evidence="1">
    <location>
        <begin position="1459"/>
        <end position="1478"/>
    </location>
</feature>
<feature type="compositionally biased region" description="Basic and acidic residues" evidence="1">
    <location>
        <begin position="1701"/>
        <end position="1717"/>
    </location>
</feature>
<evidence type="ECO:0000256" key="1">
    <source>
        <dbReference type="SAM" id="MobiDB-lite"/>
    </source>
</evidence>
<feature type="compositionally biased region" description="Polar residues" evidence="1">
    <location>
        <begin position="2178"/>
        <end position="2191"/>
    </location>
</feature>
<proteinExistence type="predicted"/>
<feature type="region of interest" description="Disordered" evidence="1">
    <location>
        <begin position="1226"/>
        <end position="1265"/>
    </location>
</feature>
<feature type="compositionally biased region" description="Polar residues" evidence="1">
    <location>
        <begin position="1247"/>
        <end position="1260"/>
    </location>
</feature>
<feature type="compositionally biased region" description="Polar residues" evidence="1">
    <location>
        <begin position="327"/>
        <end position="338"/>
    </location>
</feature>